<dbReference type="PROSITE" id="PS00484">
    <property type="entry name" value="THYROGLOBULIN_1_1"/>
    <property type="match status" value="1"/>
</dbReference>
<keyword evidence="6" id="KW-0325">Glycoprotein</keyword>
<feature type="disulfide bond" evidence="7">
    <location>
        <begin position="155"/>
        <end position="175"/>
    </location>
</feature>
<comment type="caution">
    <text evidence="7">Lacks conserved residue(s) required for the propagation of feature annotation.</text>
</comment>
<evidence type="ECO:0000313" key="12">
    <source>
        <dbReference type="Proteomes" id="UP001152320"/>
    </source>
</evidence>
<dbReference type="SMART" id="SM00211">
    <property type="entry name" value="TY"/>
    <property type="match status" value="1"/>
</dbReference>
<evidence type="ECO:0000256" key="5">
    <source>
        <dbReference type="ARBA" id="ARBA00023157"/>
    </source>
</evidence>
<reference evidence="11" key="1">
    <citation type="submission" date="2021-10" db="EMBL/GenBank/DDBJ databases">
        <title>Tropical sea cucumber genome reveals ecological adaptation and Cuvierian tubules defense mechanism.</title>
        <authorList>
            <person name="Chen T."/>
        </authorList>
    </citation>
    <scope>NUCLEOTIDE SEQUENCE</scope>
    <source>
        <strain evidence="11">Nanhai2018</strain>
        <tissue evidence="11">Muscle</tissue>
    </source>
</reference>
<dbReference type="PANTHER" id="PTHR12352">
    <property type="entry name" value="SECRETED MODULAR CALCIUM-BINDING PROTEIN"/>
    <property type="match status" value="1"/>
</dbReference>
<dbReference type="OrthoDB" id="5986054at2759"/>
<evidence type="ECO:0000259" key="10">
    <source>
        <dbReference type="PROSITE" id="PS51465"/>
    </source>
</evidence>
<protein>
    <submittedName>
        <fullName evidence="11">SPARC-related modular calcium-binding protein 1</fullName>
    </submittedName>
</protein>
<keyword evidence="2" id="KW-0964">Secreted</keyword>
<dbReference type="InterPro" id="IPR002350">
    <property type="entry name" value="Kazal_dom"/>
</dbReference>
<dbReference type="SUPFAM" id="SSF47473">
    <property type="entry name" value="EF-hand"/>
    <property type="match status" value="1"/>
</dbReference>
<comment type="caution">
    <text evidence="11">The sequence shown here is derived from an EMBL/GenBank/DDBJ whole genome shotgun (WGS) entry which is preliminary data.</text>
</comment>
<dbReference type="Proteomes" id="UP001152320">
    <property type="component" value="Chromosome 3"/>
</dbReference>
<feature type="domain" description="Kazal-like" evidence="10">
    <location>
        <begin position="52"/>
        <end position="105"/>
    </location>
</feature>
<dbReference type="SUPFAM" id="SSF57610">
    <property type="entry name" value="Thyroglobulin type-1 domain"/>
    <property type="match status" value="1"/>
</dbReference>
<evidence type="ECO:0000256" key="1">
    <source>
        <dbReference type="ARBA" id="ARBA00004613"/>
    </source>
</evidence>
<feature type="domain" description="Thyroglobulin type-1" evidence="9">
    <location>
        <begin position="109"/>
        <end position="175"/>
    </location>
</feature>
<evidence type="ECO:0000256" key="7">
    <source>
        <dbReference type="PROSITE-ProRule" id="PRU00500"/>
    </source>
</evidence>
<gene>
    <name evidence="11" type="ORF">HOLleu_08484</name>
</gene>
<evidence type="ECO:0000256" key="3">
    <source>
        <dbReference type="ARBA" id="ARBA00022729"/>
    </source>
</evidence>
<dbReference type="PROSITE" id="PS51162">
    <property type="entry name" value="THYROGLOBULIN_1_2"/>
    <property type="match status" value="1"/>
</dbReference>
<feature type="chain" id="PRO_5040173014" evidence="8">
    <location>
        <begin position="44"/>
        <end position="316"/>
    </location>
</feature>
<dbReference type="GO" id="GO:0050840">
    <property type="term" value="F:extracellular matrix binding"/>
    <property type="evidence" value="ECO:0007669"/>
    <property type="project" value="TreeGrafter"/>
</dbReference>
<dbReference type="InterPro" id="IPR000716">
    <property type="entry name" value="Thyroglobulin_1"/>
</dbReference>
<keyword evidence="4" id="KW-0677">Repeat</keyword>
<dbReference type="AlphaFoldDB" id="A0A9Q1CHN5"/>
<dbReference type="Gene3D" id="4.10.800.10">
    <property type="entry name" value="Thyroglobulin type-1"/>
    <property type="match status" value="1"/>
</dbReference>
<dbReference type="InterPro" id="IPR036058">
    <property type="entry name" value="Kazal_dom_sf"/>
</dbReference>
<dbReference type="PROSITE" id="PS51465">
    <property type="entry name" value="KAZAL_2"/>
    <property type="match status" value="1"/>
</dbReference>
<dbReference type="GO" id="GO:0005604">
    <property type="term" value="C:basement membrane"/>
    <property type="evidence" value="ECO:0007669"/>
    <property type="project" value="TreeGrafter"/>
</dbReference>
<dbReference type="InterPro" id="IPR011992">
    <property type="entry name" value="EF-hand-dom_pair"/>
</dbReference>
<name>A0A9Q1CHN5_HOLLE</name>
<dbReference type="FunFam" id="4.10.800.10:FF:000004">
    <property type="entry name" value="SPARC-related modular calcium-binding protein 1"/>
    <property type="match status" value="1"/>
</dbReference>
<dbReference type="InterPro" id="IPR051950">
    <property type="entry name" value="Dev_reg/Prot_inhib"/>
</dbReference>
<dbReference type="Gene3D" id="3.30.60.30">
    <property type="match status" value="1"/>
</dbReference>
<dbReference type="SMART" id="SM00280">
    <property type="entry name" value="KAZAL"/>
    <property type="match status" value="1"/>
</dbReference>
<dbReference type="GO" id="GO:0008201">
    <property type="term" value="F:heparin binding"/>
    <property type="evidence" value="ECO:0007669"/>
    <property type="project" value="TreeGrafter"/>
</dbReference>
<keyword evidence="5 7" id="KW-1015">Disulfide bond</keyword>
<dbReference type="SUPFAM" id="SSF100895">
    <property type="entry name" value="Kazal-type serine protease inhibitors"/>
    <property type="match status" value="1"/>
</dbReference>
<evidence type="ECO:0000256" key="8">
    <source>
        <dbReference type="SAM" id="SignalP"/>
    </source>
</evidence>
<dbReference type="GO" id="GO:0030198">
    <property type="term" value="P:extracellular matrix organization"/>
    <property type="evidence" value="ECO:0007669"/>
    <property type="project" value="TreeGrafter"/>
</dbReference>
<sequence length="316" mass="35691">MMEFVHAILWPGSERIKWPRTHRDACQLAICLVFLLQLVQSNADPLPISPESTNDPVCLRDCSNARHKPLCGSDDRTYSSSCELKRVKACLGRKIKVKHKGPCVAVVELSKCELDRASAQEQMETSASDVYVAQCNEDGSYSPVQCHLSFGYCWCVNEEGKPVPGTAIRHQRPTCDAEPVNVVVVDQSLLSTPAKPAAKEGCDQTERTKFNENLRRIFRQDYERTLSSPGFDSHEDAFSQGTDIEKKAIERKFIQLDSNHDSFLQKKELTTMKRLMRRLIKPRACVKSFGDHCDLNYDEKIAQSEWLFCLGGVDDT</sequence>
<evidence type="ECO:0000259" key="9">
    <source>
        <dbReference type="PROSITE" id="PS51162"/>
    </source>
</evidence>
<feature type="signal peptide" evidence="8">
    <location>
        <begin position="1"/>
        <end position="43"/>
    </location>
</feature>
<organism evidence="11 12">
    <name type="scientific">Holothuria leucospilota</name>
    <name type="common">Black long sea cucumber</name>
    <name type="synonym">Mertensiothuria leucospilota</name>
    <dbReference type="NCBI Taxonomy" id="206669"/>
    <lineage>
        <taxon>Eukaryota</taxon>
        <taxon>Metazoa</taxon>
        <taxon>Echinodermata</taxon>
        <taxon>Eleutherozoa</taxon>
        <taxon>Echinozoa</taxon>
        <taxon>Holothuroidea</taxon>
        <taxon>Aspidochirotacea</taxon>
        <taxon>Aspidochirotida</taxon>
        <taxon>Holothuriidae</taxon>
        <taxon>Holothuria</taxon>
    </lineage>
</organism>
<comment type="subcellular location">
    <subcellularLocation>
        <location evidence="1">Secreted</location>
    </subcellularLocation>
</comment>
<accession>A0A9Q1CHN5</accession>
<dbReference type="EMBL" id="JAIZAY010000003">
    <property type="protein sequence ID" value="KAJ8045468.1"/>
    <property type="molecule type" value="Genomic_DNA"/>
</dbReference>
<dbReference type="Pfam" id="PF10591">
    <property type="entry name" value="SPARC_Ca_bdg"/>
    <property type="match status" value="1"/>
</dbReference>
<dbReference type="InterPro" id="IPR036857">
    <property type="entry name" value="Thyroglobulin_1_sf"/>
</dbReference>
<evidence type="ECO:0000256" key="6">
    <source>
        <dbReference type="ARBA" id="ARBA00023180"/>
    </source>
</evidence>
<dbReference type="Gene3D" id="1.10.238.10">
    <property type="entry name" value="EF-hand"/>
    <property type="match status" value="1"/>
</dbReference>
<proteinExistence type="predicted"/>
<dbReference type="GO" id="GO:0005615">
    <property type="term" value="C:extracellular space"/>
    <property type="evidence" value="ECO:0007669"/>
    <property type="project" value="TreeGrafter"/>
</dbReference>
<evidence type="ECO:0000256" key="2">
    <source>
        <dbReference type="ARBA" id="ARBA00022525"/>
    </source>
</evidence>
<keyword evidence="3 8" id="KW-0732">Signal</keyword>
<dbReference type="PANTHER" id="PTHR12352:SF3">
    <property type="entry name" value="NIDOGEN-2"/>
    <property type="match status" value="1"/>
</dbReference>
<dbReference type="Pfam" id="PF07648">
    <property type="entry name" value="Kazal_2"/>
    <property type="match status" value="1"/>
</dbReference>
<dbReference type="Pfam" id="PF00086">
    <property type="entry name" value="Thyroglobulin_1"/>
    <property type="match status" value="1"/>
</dbReference>
<dbReference type="GO" id="GO:0005509">
    <property type="term" value="F:calcium ion binding"/>
    <property type="evidence" value="ECO:0007669"/>
    <property type="project" value="InterPro"/>
</dbReference>
<feature type="disulfide bond" evidence="7">
    <location>
        <begin position="146"/>
        <end position="153"/>
    </location>
</feature>
<dbReference type="CDD" id="cd00191">
    <property type="entry name" value="TY"/>
    <property type="match status" value="1"/>
</dbReference>
<dbReference type="CDD" id="cd00104">
    <property type="entry name" value="KAZAL_FS"/>
    <property type="match status" value="1"/>
</dbReference>
<dbReference type="InterPro" id="IPR019577">
    <property type="entry name" value="SPARC/Testican_Ca-bd-dom"/>
</dbReference>
<evidence type="ECO:0000256" key="4">
    <source>
        <dbReference type="ARBA" id="ARBA00022737"/>
    </source>
</evidence>
<keyword evidence="12" id="KW-1185">Reference proteome</keyword>
<evidence type="ECO:0000313" key="11">
    <source>
        <dbReference type="EMBL" id="KAJ8045468.1"/>
    </source>
</evidence>